<keyword evidence="1" id="KW-0812">Transmembrane</keyword>
<dbReference type="AlphaFoldDB" id="Q2LXR5"/>
<evidence type="ECO:0000313" key="3">
    <source>
        <dbReference type="EMBL" id="ABC78873.1"/>
    </source>
</evidence>
<proteinExistence type="predicted"/>
<name>Q2LXR5_SYNAS</name>
<dbReference type="PANTHER" id="PTHR33371:SF4">
    <property type="entry name" value="INTERMEMBRANE PHOSPHOLIPID TRANSPORT SYSTEM BINDING PROTEIN MLAD"/>
    <property type="match status" value="1"/>
</dbReference>
<dbReference type="InterPro" id="IPR052336">
    <property type="entry name" value="MlaD_Phospholipid_Transporter"/>
</dbReference>
<evidence type="ECO:0000259" key="2">
    <source>
        <dbReference type="Pfam" id="PF02470"/>
    </source>
</evidence>
<keyword evidence="1" id="KW-0472">Membrane</keyword>
<dbReference type="Proteomes" id="UP000001933">
    <property type="component" value="Chromosome"/>
</dbReference>
<gene>
    <name evidence="3" type="ORF">SYN_01688</name>
</gene>
<dbReference type="OrthoDB" id="8579797at2"/>
<dbReference type="InParanoid" id="Q2LXR5"/>
<feature type="domain" description="Mce/MlaD" evidence="2">
    <location>
        <begin position="40"/>
        <end position="103"/>
    </location>
</feature>
<accession>Q2LXR5</accession>
<feature type="transmembrane region" description="Helical" evidence="1">
    <location>
        <begin position="12"/>
        <end position="30"/>
    </location>
</feature>
<reference evidence="3 4" key="1">
    <citation type="journal article" date="2007" name="Proc. Natl. Acad. Sci. U.S.A.">
        <title>The genome of Syntrophus aciditrophicus: life at the thermodynamic limit of microbial growth.</title>
        <authorList>
            <person name="McInerney M.J."/>
            <person name="Rohlin L."/>
            <person name="Mouttaki H."/>
            <person name="Kim U."/>
            <person name="Krupp R.S."/>
            <person name="Rios-Hernandez L."/>
            <person name="Sieber J."/>
            <person name="Struchtemeyer C.G."/>
            <person name="Bhattacharyya A."/>
            <person name="Campbell J.W."/>
            <person name="Gunsalus R.P."/>
        </authorList>
    </citation>
    <scope>NUCLEOTIDE SEQUENCE [LARGE SCALE GENOMIC DNA]</scope>
    <source>
        <strain evidence="3 4">SB</strain>
    </source>
</reference>
<dbReference type="RefSeq" id="WP_011418889.1">
    <property type="nucleotide sequence ID" value="NC_007759.1"/>
</dbReference>
<organism evidence="3 4">
    <name type="scientific">Syntrophus aciditrophicus (strain SB)</name>
    <dbReference type="NCBI Taxonomy" id="56780"/>
    <lineage>
        <taxon>Bacteria</taxon>
        <taxon>Pseudomonadati</taxon>
        <taxon>Thermodesulfobacteriota</taxon>
        <taxon>Syntrophia</taxon>
        <taxon>Syntrophales</taxon>
        <taxon>Syntrophaceae</taxon>
        <taxon>Syntrophus</taxon>
    </lineage>
</organism>
<dbReference type="HOGENOM" id="CLU_930269_0_0_7"/>
<protein>
    <submittedName>
        <fullName evidence="3">Hypothetical membrane protein</fullName>
    </submittedName>
</protein>
<keyword evidence="1" id="KW-1133">Transmembrane helix</keyword>
<dbReference type="EMBL" id="CP000252">
    <property type="protein sequence ID" value="ABC78873.1"/>
    <property type="molecule type" value="Genomic_DNA"/>
</dbReference>
<dbReference type="Pfam" id="PF02470">
    <property type="entry name" value="MlaD"/>
    <property type="match status" value="1"/>
</dbReference>
<dbReference type="STRING" id="56780.SYN_01688"/>
<dbReference type="PANTHER" id="PTHR33371">
    <property type="entry name" value="INTERMEMBRANE PHOSPHOLIPID TRANSPORT SYSTEM BINDING PROTEIN MLAD-RELATED"/>
    <property type="match status" value="1"/>
</dbReference>
<sequence length="318" mass="35334">MMFRSLEFKVGLFILITSVMIAAAVGYVAFKKDVFSRVDTYTLTSRSGEELTEGMPVLLSGFKVGRVDALELGSDGRVLIKLKIPHRYAKWIRTDSVFIINKPLIGAPRIVISTRNMSSPPLSTDTIREVVVANDINETIKKLEPVVERLNRITINIETLTANLADPQGNVNQILRNTAKLSERAARTESLLELALADPESVHAVQTALKNTEDITIQLTSILEKVDAIAEKSDESLYGKNGVFPSVRILLIDLVGKLAKLDKFVDHINNISANADESTKELKVLRYDIDETVNSINSLVNELNRKIPFKKDPQIKLP</sequence>
<dbReference type="InterPro" id="IPR003399">
    <property type="entry name" value="Mce/MlaD"/>
</dbReference>
<dbReference type="eggNOG" id="COG1463">
    <property type="taxonomic scope" value="Bacteria"/>
</dbReference>
<evidence type="ECO:0000256" key="1">
    <source>
        <dbReference type="SAM" id="Phobius"/>
    </source>
</evidence>
<dbReference type="KEGG" id="sat:SYN_01688"/>
<evidence type="ECO:0000313" key="4">
    <source>
        <dbReference type="Proteomes" id="UP000001933"/>
    </source>
</evidence>
<keyword evidence="4" id="KW-1185">Reference proteome</keyword>